<dbReference type="GO" id="GO:0006511">
    <property type="term" value="P:ubiquitin-dependent protein catabolic process"/>
    <property type="evidence" value="ECO:0007669"/>
    <property type="project" value="TreeGrafter"/>
</dbReference>
<dbReference type="VEuPathDB" id="PiroplasmaDB:BBBOND_0100770"/>
<dbReference type="STRING" id="5866.A0A061CZ92"/>
<dbReference type="CDD" id="cd00078">
    <property type="entry name" value="HECTc"/>
    <property type="match status" value="1"/>
</dbReference>
<dbReference type="SMART" id="SM00119">
    <property type="entry name" value="HECTc"/>
    <property type="match status" value="1"/>
</dbReference>
<dbReference type="PANTHER" id="PTHR45700">
    <property type="entry name" value="UBIQUITIN-PROTEIN LIGASE E3C"/>
    <property type="match status" value="1"/>
</dbReference>
<evidence type="ECO:0000256" key="3">
    <source>
        <dbReference type="ARBA" id="ARBA00022679"/>
    </source>
</evidence>
<name>A0A061CZ92_BABBI</name>
<dbReference type="GeneID" id="24562289"/>
<protein>
    <recommendedName>
        <fullName evidence="2">HECT-type E3 ubiquitin transferase</fullName>
        <ecNumber evidence="2">2.3.2.26</ecNumber>
    </recommendedName>
</protein>
<dbReference type="RefSeq" id="XP_012765934.1">
    <property type="nucleotide sequence ID" value="XM_012910480.1"/>
</dbReference>
<feature type="domain" description="HECT" evidence="6">
    <location>
        <begin position="982"/>
        <end position="1319"/>
    </location>
</feature>
<keyword evidence="4 5" id="KW-0833">Ubl conjugation pathway</keyword>
<evidence type="ECO:0000313" key="8">
    <source>
        <dbReference type="Proteomes" id="UP000033188"/>
    </source>
</evidence>
<dbReference type="InterPro" id="IPR044611">
    <property type="entry name" value="E3A/B/C-like"/>
</dbReference>
<dbReference type="Gene3D" id="3.30.2410.10">
    <property type="entry name" value="Hect, E3 ligase catalytic domain"/>
    <property type="match status" value="1"/>
</dbReference>
<dbReference type="EMBL" id="LK391707">
    <property type="protein sequence ID" value="CDR93748.1"/>
    <property type="molecule type" value="Genomic_DNA"/>
</dbReference>
<dbReference type="GO" id="GO:0061630">
    <property type="term" value="F:ubiquitin protein ligase activity"/>
    <property type="evidence" value="ECO:0007669"/>
    <property type="project" value="UniProtKB-EC"/>
</dbReference>
<evidence type="ECO:0000256" key="5">
    <source>
        <dbReference type="PROSITE-ProRule" id="PRU00104"/>
    </source>
</evidence>
<gene>
    <name evidence="7" type="ORF">BBBOND_0100770</name>
</gene>
<dbReference type="InterPro" id="IPR035983">
    <property type="entry name" value="Hect_E3_ubiquitin_ligase"/>
</dbReference>
<dbReference type="PROSITE" id="PS50237">
    <property type="entry name" value="HECT"/>
    <property type="match status" value="1"/>
</dbReference>
<reference evidence="8" key="1">
    <citation type="journal article" date="2014" name="Nucleic Acids Res.">
        <title>The evolutionary dynamics of variant antigen genes in Babesia reveal a history of genomic innovation underlying host-parasite interaction.</title>
        <authorList>
            <person name="Jackson A.P."/>
            <person name="Otto T.D."/>
            <person name="Darby A."/>
            <person name="Ramaprasad A."/>
            <person name="Xia D."/>
            <person name="Echaide I.E."/>
            <person name="Farber M."/>
            <person name="Gahlot S."/>
            <person name="Gamble J."/>
            <person name="Gupta D."/>
            <person name="Gupta Y."/>
            <person name="Jackson L."/>
            <person name="Malandrin L."/>
            <person name="Malas T.B."/>
            <person name="Moussa E."/>
            <person name="Nair M."/>
            <person name="Reid A.J."/>
            <person name="Sanders M."/>
            <person name="Sharma J."/>
            <person name="Tracey A."/>
            <person name="Quail M.A."/>
            <person name="Weir W."/>
            <person name="Wastling J.M."/>
            <person name="Hall N."/>
            <person name="Willadsen P."/>
            <person name="Lingelbach K."/>
            <person name="Shiels B."/>
            <person name="Tait A."/>
            <person name="Berriman M."/>
            <person name="Allred D.R."/>
            <person name="Pain A."/>
        </authorList>
    </citation>
    <scope>NUCLEOTIDE SEQUENCE [LARGE SCALE GENOMIC DNA]</scope>
    <source>
        <strain evidence="8">Bond</strain>
    </source>
</reference>
<dbReference type="InterPro" id="IPR000569">
    <property type="entry name" value="HECT_dom"/>
</dbReference>
<accession>A0A061CZ92</accession>
<dbReference type="Gene3D" id="3.90.1750.10">
    <property type="entry name" value="Hect, E3 ligase catalytic domains"/>
    <property type="match status" value="1"/>
</dbReference>
<dbReference type="Gene3D" id="3.30.2160.10">
    <property type="entry name" value="Hect, E3 ligase catalytic domain"/>
    <property type="match status" value="1"/>
</dbReference>
<evidence type="ECO:0000256" key="1">
    <source>
        <dbReference type="ARBA" id="ARBA00000885"/>
    </source>
</evidence>
<dbReference type="OMA" id="DAMTMSK"/>
<dbReference type="SUPFAM" id="SSF56204">
    <property type="entry name" value="Hect, E3 ligase catalytic domain"/>
    <property type="match status" value="1"/>
</dbReference>
<dbReference type="FunFam" id="3.30.2410.10:FF:000009">
    <property type="entry name" value="Probable E3 ubiquitin-protein ligase HECTD2"/>
    <property type="match status" value="1"/>
</dbReference>
<dbReference type="Proteomes" id="UP000033188">
    <property type="component" value="Chromosome 1"/>
</dbReference>
<feature type="active site" description="Glycyl thioester intermediate" evidence="5">
    <location>
        <position position="1287"/>
    </location>
</feature>
<sequence>MYFDGSIAPKRVVSLSGASAFGRTNTLGRSQPGFLRLQQEQDRACRTIVPFLRHVVDVKRAVLRWRELLPQLLARSTEYVDKISLPPANYWNDRQSKLCDNGQFVWGDGANFGGGAGISLELHGESGGVPQPGCATADSVTYHPVCQLMRAVAALARVDWRNDYSHYVRLCLAHFRRWYFSDQHDDATRAMISDRAQLAQLVRLFLNFFRILFRSKKRNLANSGAHASPANSAAYGTAYTSFGTGQGAIATQRGPPYAQGFGLASLGRSGTTGYAYGTLGKPSGLFSHGSFRSGVDSRTWTYKAEEDDFDLNLTLNNSIDDMEVVTARLSFDEAEIVHFVSALFRLVSRSQAQELNDEFGIATEWYPAMVGRALANLEYDSHALLALLEIATPLRDLCTTKESALRMFVNVWVVPNLVKTNYDVKLLRCAFNATFNSAFLQGLCFIGCQVKDDQPYGATSNTRNTVPVGTGSPDRVTTIVRNLTRMAGTKSRKAVSLHHDKCKAFEQNLRMQVESFLGASDLMMLIRKVKLDSGTHDSSLMERIEKSVNSQYARDSGVPENVEPFPYVRLGSPHSAGPSLLAHTDSSQNPTFTNGFAGHSIFTNLCNLLKLLSDRKHGYHDKDTIASILSVTLFCAQLLPVPELEAAGLWKFDSTEVFAHLLHTYRKDTYIVMAITLLLVPVVKWDYFVTDPDAVAIANAARAADSIANPPVDDFDHDSYRSVWERATKLLFTWEIMKTMLTQFKRHHANCCGGSFNQFGMIATPELSNDGALCCLWRAFATVLEHCMLVMNDTELVGDDDEPGLFDADDVAFLVAALNHTSWYHTPYSHVTEEMGNYGRCLNFPENSVCSCGIEVKVNALFHHTKGHGSFTAEYWGKLAYNFNLRFLRQSDGSHSPSVITEVDRLVLNKVRTKQFKAPILKFVHCIPQTVTFETRLQLFMAYVAYDKSMNRANVNISESVMYIIRRSHIVEDGLSTLGTMGSTLLKQIFRVIFVDETGVREEGVDGGGLFKEFLTSICSIIFNPAYGIFEESQFDGSMAPSPNSAMFHEGHLSVFNFVGKVIGKALYEHILIEPVLSRLLLNFILKKRNTLNDLRFVDPELYRNLVRMRKMTSQEIESMGLTFTTTISSLGNSSPVEIMKGGSDMVVTKENLNLFLFMLADFKCNTMIEKQSSAFLQGISSVIPLDWLRMFSYSELVYLMSGSSEAINLADMRANTTYSAGYTETSEVIVWFWEIMDEFDDDQRRMFLWFVTCCKRGPLMGFGQLQPPFCITRDRNTDNLPTASTCINLLKLPEYESKEVLRAKLLDAMTMSKGFGFA</sequence>
<dbReference type="EC" id="2.3.2.26" evidence="2"/>
<dbReference type="GO" id="GO:0000209">
    <property type="term" value="P:protein polyubiquitination"/>
    <property type="evidence" value="ECO:0007669"/>
    <property type="project" value="InterPro"/>
</dbReference>
<evidence type="ECO:0000313" key="7">
    <source>
        <dbReference type="EMBL" id="CDR93748.1"/>
    </source>
</evidence>
<dbReference type="OrthoDB" id="8068875at2759"/>
<dbReference type="PANTHER" id="PTHR45700:SF2">
    <property type="entry name" value="UBIQUITIN-PROTEIN LIGASE E3C"/>
    <property type="match status" value="1"/>
</dbReference>
<evidence type="ECO:0000256" key="4">
    <source>
        <dbReference type="ARBA" id="ARBA00022786"/>
    </source>
</evidence>
<evidence type="ECO:0000259" key="6">
    <source>
        <dbReference type="PROSITE" id="PS50237"/>
    </source>
</evidence>
<dbReference type="KEGG" id="bbig:BBBOND_0100770"/>
<proteinExistence type="predicted"/>
<dbReference type="Pfam" id="PF00632">
    <property type="entry name" value="HECT"/>
    <property type="match status" value="1"/>
</dbReference>
<keyword evidence="3" id="KW-0808">Transferase</keyword>
<evidence type="ECO:0000256" key="2">
    <source>
        <dbReference type="ARBA" id="ARBA00012485"/>
    </source>
</evidence>
<comment type="catalytic activity">
    <reaction evidence="1">
        <text>S-ubiquitinyl-[E2 ubiquitin-conjugating enzyme]-L-cysteine + [acceptor protein]-L-lysine = [E2 ubiquitin-conjugating enzyme]-L-cysteine + N(6)-ubiquitinyl-[acceptor protein]-L-lysine.</text>
        <dbReference type="EC" id="2.3.2.26"/>
    </reaction>
</comment>
<keyword evidence="8" id="KW-1185">Reference proteome</keyword>
<organism evidence="7 8">
    <name type="scientific">Babesia bigemina</name>
    <dbReference type="NCBI Taxonomy" id="5866"/>
    <lineage>
        <taxon>Eukaryota</taxon>
        <taxon>Sar</taxon>
        <taxon>Alveolata</taxon>
        <taxon>Apicomplexa</taxon>
        <taxon>Aconoidasida</taxon>
        <taxon>Piroplasmida</taxon>
        <taxon>Babesiidae</taxon>
        <taxon>Babesia</taxon>
    </lineage>
</organism>